<proteinExistence type="predicted"/>
<gene>
    <name evidence="2" type="ORF">EST38_g10632</name>
</gene>
<dbReference type="Proteomes" id="UP000290288">
    <property type="component" value="Unassembled WGS sequence"/>
</dbReference>
<organism evidence="2 3">
    <name type="scientific">Candolleomyces aberdarensis</name>
    <dbReference type="NCBI Taxonomy" id="2316362"/>
    <lineage>
        <taxon>Eukaryota</taxon>
        <taxon>Fungi</taxon>
        <taxon>Dikarya</taxon>
        <taxon>Basidiomycota</taxon>
        <taxon>Agaricomycotina</taxon>
        <taxon>Agaricomycetes</taxon>
        <taxon>Agaricomycetidae</taxon>
        <taxon>Agaricales</taxon>
        <taxon>Agaricineae</taxon>
        <taxon>Psathyrellaceae</taxon>
        <taxon>Candolleomyces</taxon>
    </lineage>
</organism>
<reference evidence="2 3" key="1">
    <citation type="submission" date="2019-01" db="EMBL/GenBank/DDBJ databases">
        <title>Draft genome sequence of Psathyrella aberdarensis IHI B618.</title>
        <authorList>
            <person name="Buettner E."/>
            <person name="Kellner H."/>
        </authorList>
    </citation>
    <scope>NUCLEOTIDE SEQUENCE [LARGE SCALE GENOMIC DNA]</scope>
    <source>
        <strain evidence="2 3">IHI B618</strain>
    </source>
</reference>
<feature type="region of interest" description="Disordered" evidence="1">
    <location>
        <begin position="1"/>
        <end position="68"/>
    </location>
</feature>
<evidence type="ECO:0000313" key="2">
    <source>
        <dbReference type="EMBL" id="RXW15221.1"/>
    </source>
</evidence>
<sequence length="144" mass="17379">MFLKPTVPHPDLKKDASRRSSKKHYWRDPEKARQAARKRSKEYRDKKKRHKESKQDEDVIPTSSSMERELPEPDHWMEYWLEPTDPNWQHWPHPDPNIADIGRGDQAENDFEQLFINLDKDWEEMEECKAVEQLILNGHDVEMF</sequence>
<keyword evidence="3" id="KW-1185">Reference proteome</keyword>
<evidence type="ECO:0000256" key="1">
    <source>
        <dbReference type="SAM" id="MobiDB-lite"/>
    </source>
</evidence>
<comment type="caution">
    <text evidence="2">The sequence shown here is derived from an EMBL/GenBank/DDBJ whole genome shotgun (WGS) entry which is preliminary data.</text>
</comment>
<dbReference type="AlphaFoldDB" id="A0A4Q2D941"/>
<name>A0A4Q2D941_9AGAR</name>
<dbReference type="EMBL" id="SDEE01000580">
    <property type="protein sequence ID" value="RXW15221.1"/>
    <property type="molecule type" value="Genomic_DNA"/>
</dbReference>
<feature type="compositionally biased region" description="Basic residues" evidence="1">
    <location>
        <begin position="34"/>
        <end position="52"/>
    </location>
</feature>
<accession>A0A4Q2D941</accession>
<evidence type="ECO:0000313" key="3">
    <source>
        <dbReference type="Proteomes" id="UP000290288"/>
    </source>
</evidence>
<protein>
    <submittedName>
        <fullName evidence="2">Uncharacterized protein</fullName>
    </submittedName>
</protein>